<evidence type="ECO:0000313" key="2">
    <source>
        <dbReference type="Proteomes" id="UP000236370"/>
    </source>
</evidence>
<dbReference type="EMBL" id="NBAG03000221">
    <property type="protein sequence ID" value="PNI77665.1"/>
    <property type="molecule type" value="Genomic_DNA"/>
</dbReference>
<proteinExistence type="predicted"/>
<dbReference type="AlphaFoldDB" id="A0A2J8P0W7"/>
<accession>A0A2J8P0W7</accession>
<name>A0A2J8P0W7_PANTR</name>
<evidence type="ECO:0000313" key="1">
    <source>
        <dbReference type="EMBL" id="PNI77665.1"/>
    </source>
</evidence>
<gene>
    <name evidence="1" type="ORF">CK820_G0007404</name>
</gene>
<dbReference type="Proteomes" id="UP000236370">
    <property type="component" value="Unassembled WGS sequence"/>
</dbReference>
<reference evidence="1 2" key="1">
    <citation type="submission" date="2017-12" db="EMBL/GenBank/DDBJ databases">
        <title>High-resolution comparative analysis of great ape genomes.</title>
        <authorList>
            <person name="Pollen A."/>
            <person name="Hastie A."/>
            <person name="Hormozdiari F."/>
            <person name="Dougherty M."/>
            <person name="Liu R."/>
            <person name="Chaisson M."/>
            <person name="Hoppe E."/>
            <person name="Hill C."/>
            <person name="Pang A."/>
            <person name="Hillier L."/>
            <person name="Baker C."/>
            <person name="Armstrong J."/>
            <person name="Shendure J."/>
            <person name="Paten B."/>
            <person name="Wilson R."/>
            <person name="Chao H."/>
            <person name="Schneider V."/>
            <person name="Ventura M."/>
            <person name="Kronenberg Z."/>
            <person name="Murali S."/>
            <person name="Gordon D."/>
            <person name="Cantsilieris S."/>
            <person name="Munson K."/>
            <person name="Nelson B."/>
            <person name="Raja A."/>
            <person name="Underwood J."/>
            <person name="Diekhans M."/>
            <person name="Fiddes I."/>
            <person name="Haussler D."/>
            <person name="Eichler E."/>
        </authorList>
    </citation>
    <scope>NUCLEOTIDE SEQUENCE [LARGE SCALE GENOMIC DNA]</scope>
    <source>
        <strain evidence="1">Yerkes chimp pedigree #C0471</strain>
    </source>
</reference>
<protein>
    <submittedName>
        <fullName evidence="1">MCM3 isoform 7</fullName>
    </submittedName>
</protein>
<sequence length="77" mass="8587">MLPRSPPLPRGNLWWREEFGSFRAGVESSWEPPRDFGGGSSLAAGMAGTVVLDDVELREAQRDYLDFLDDEASEQCL</sequence>
<organism evidence="1 2">
    <name type="scientific">Pan troglodytes</name>
    <name type="common">Chimpanzee</name>
    <dbReference type="NCBI Taxonomy" id="9598"/>
    <lineage>
        <taxon>Eukaryota</taxon>
        <taxon>Metazoa</taxon>
        <taxon>Chordata</taxon>
        <taxon>Craniata</taxon>
        <taxon>Vertebrata</taxon>
        <taxon>Euteleostomi</taxon>
        <taxon>Mammalia</taxon>
        <taxon>Eutheria</taxon>
        <taxon>Euarchontoglires</taxon>
        <taxon>Primates</taxon>
        <taxon>Haplorrhini</taxon>
        <taxon>Catarrhini</taxon>
        <taxon>Hominidae</taxon>
        <taxon>Pan</taxon>
    </lineage>
</organism>
<comment type="caution">
    <text evidence="1">The sequence shown here is derived from an EMBL/GenBank/DDBJ whole genome shotgun (WGS) entry which is preliminary data.</text>
</comment>